<evidence type="ECO:0000256" key="1">
    <source>
        <dbReference type="ARBA" id="ARBA00013260"/>
    </source>
</evidence>
<dbReference type="NCBIfam" id="TIGR00447">
    <property type="entry name" value="pth"/>
    <property type="match status" value="1"/>
</dbReference>
<dbReference type="Pfam" id="PF01195">
    <property type="entry name" value="Pept_tRNA_hydro"/>
    <property type="match status" value="1"/>
</dbReference>
<keyword evidence="4 7" id="KW-0694">RNA-binding</keyword>
<gene>
    <name evidence="7" type="primary">pth</name>
    <name evidence="10" type="ORF">C3Y92_07050</name>
</gene>
<reference evidence="10 11" key="1">
    <citation type="submission" date="2018-02" db="EMBL/GenBank/DDBJ databases">
        <title>Genome sequence of Desulfovibrio carbinolicus DSM 3852.</title>
        <authorList>
            <person name="Wilbanks E."/>
            <person name="Skennerton C.T."/>
            <person name="Orphan V.J."/>
        </authorList>
    </citation>
    <scope>NUCLEOTIDE SEQUENCE [LARGE SCALE GENOMIC DNA]</scope>
    <source>
        <strain evidence="10 11">DSM 3852</strain>
    </source>
</reference>
<evidence type="ECO:0000256" key="9">
    <source>
        <dbReference type="RuleBase" id="RU004320"/>
    </source>
</evidence>
<feature type="active site" description="Proton acceptor" evidence="7">
    <location>
        <position position="22"/>
    </location>
</feature>
<dbReference type="HAMAP" id="MF_00083">
    <property type="entry name" value="Pept_tRNA_hydro_bact"/>
    <property type="match status" value="1"/>
</dbReference>
<dbReference type="GO" id="GO:0006515">
    <property type="term" value="P:protein quality control for misfolded or incompletely synthesized proteins"/>
    <property type="evidence" value="ECO:0007669"/>
    <property type="project" value="UniProtKB-UniRule"/>
</dbReference>
<comment type="subunit">
    <text evidence="7">Monomer.</text>
</comment>
<feature type="site" description="Discriminates between blocked and unblocked aminoacyl-tRNA" evidence="7">
    <location>
        <position position="12"/>
    </location>
</feature>
<feature type="binding site" evidence="7">
    <location>
        <position position="81"/>
    </location>
    <ligand>
        <name>tRNA</name>
        <dbReference type="ChEBI" id="CHEBI:17843"/>
    </ligand>
</feature>
<keyword evidence="3 7" id="KW-0378">Hydrolase</keyword>
<evidence type="ECO:0000256" key="2">
    <source>
        <dbReference type="ARBA" id="ARBA00022555"/>
    </source>
</evidence>
<keyword evidence="7" id="KW-0963">Cytoplasm</keyword>
<dbReference type="EC" id="3.1.1.29" evidence="1 7"/>
<organism evidence="10 11">
    <name type="scientific">Solidesulfovibrio carbinolicus</name>
    <dbReference type="NCBI Taxonomy" id="296842"/>
    <lineage>
        <taxon>Bacteria</taxon>
        <taxon>Pseudomonadati</taxon>
        <taxon>Thermodesulfobacteriota</taxon>
        <taxon>Desulfovibrionia</taxon>
        <taxon>Desulfovibrionales</taxon>
        <taxon>Desulfovibrionaceae</taxon>
        <taxon>Solidesulfovibrio</taxon>
    </lineage>
</organism>
<feature type="binding site" evidence="7">
    <location>
        <position position="79"/>
    </location>
    <ligand>
        <name>tRNA</name>
        <dbReference type="ChEBI" id="CHEBI:17843"/>
    </ligand>
</feature>
<dbReference type="FunFam" id="3.40.50.1470:FF:000001">
    <property type="entry name" value="Peptidyl-tRNA hydrolase"/>
    <property type="match status" value="1"/>
</dbReference>
<evidence type="ECO:0000256" key="4">
    <source>
        <dbReference type="ARBA" id="ARBA00022884"/>
    </source>
</evidence>
<dbReference type="KEGG" id="dcb:C3Y92_07050"/>
<name>A0A4P6HM29_9BACT</name>
<dbReference type="Proteomes" id="UP000293296">
    <property type="component" value="Chromosome"/>
</dbReference>
<dbReference type="InterPro" id="IPR036416">
    <property type="entry name" value="Pept_tRNA_hydro_sf"/>
</dbReference>
<dbReference type="CDD" id="cd00462">
    <property type="entry name" value="PTH"/>
    <property type="match status" value="1"/>
</dbReference>
<accession>A0A4P6HM29</accession>
<feature type="binding site" evidence="7">
    <location>
        <position position="127"/>
    </location>
    <ligand>
        <name>tRNA</name>
        <dbReference type="ChEBI" id="CHEBI:17843"/>
    </ligand>
</feature>
<feature type="binding site" evidence="7">
    <location>
        <position position="17"/>
    </location>
    <ligand>
        <name>tRNA</name>
        <dbReference type="ChEBI" id="CHEBI:17843"/>
    </ligand>
</feature>
<comment type="function">
    <text evidence="7">Catalyzes the release of premature peptidyl moieties from peptidyl-tRNA molecules trapped in stalled 50S ribosomal subunits, and thus maintains levels of free tRNAs and 50S ribosomes.</text>
</comment>
<comment type="function">
    <text evidence="7">Hydrolyzes ribosome-free peptidyl-tRNAs (with 1 or more amino acids incorporated), which drop off the ribosome during protein synthesis, or as a result of ribosome stalling.</text>
</comment>
<dbReference type="GO" id="GO:0072344">
    <property type="term" value="P:rescue of stalled ribosome"/>
    <property type="evidence" value="ECO:0007669"/>
    <property type="project" value="UniProtKB-UniRule"/>
</dbReference>
<dbReference type="PANTHER" id="PTHR17224:SF1">
    <property type="entry name" value="PEPTIDYL-TRNA HYDROLASE"/>
    <property type="match status" value="1"/>
</dbReference>
<dbReference type="EMBL" id="CP026538">
    <property type="protein sequence ID" value="QAZ67000.1"/>
    <property type="molecule type" value="Genomic_DNA"/>
</dbReference>
<dbReference type="InterPro" id="IPR018171">
    <property type="entry name" value="Pept_tRNA_hydro_CS"/>
</dbReference>
<evidence type="ECO:0000256" key="5">
    <source>
        <dbReference type="ARBA" id="ARBA00038063"/>
    </source>
</evidence>
<proteinExistence type="inferred from homology"/>
<dbReference type="InterPro" id="IPR001328">
    <property type="entry name" value="Pept_tRNA_hydro"/>
</dbReference>
<dbReference type="AlphaFoldDB" id="A0A4P6HM29"/>
<keyword evidence="11" id="KW-1185">Reference proteome</keyword>
<dbReference type="GO" id="GO:0004045">
    <property type="term" value="F:peptidyl-tRNA hydrolase activity"/>
    <property type="evidence" value="ECO:0007669"/>
    <property type="project" value="UniProtKB-UniRule"/>
</dbReference>
<dbReference type="RefSeq" id="WP_129351137.1">
    <property type="nucleotide sequence ID" value="NZ_CP026538.1"/>
</dbReference>
<comment type="subcellular location">
    <subcellularLocation>
        <location evidence="7">Cytoplasm</location>
    </subcellularLocation>
</comment>
<dbReference type="PANTHER" id="PTHR17224">
    <property type="entry name" value="PEPTIDYL-TRNA HYDROLASE"/>
    <property type="match status" value="1"/>
</dbReference>
<dbReference type="PROSITE" id="PS01195">
    <property type="entry name" value="PEPT_TRNA_HYDROL_1"/>
    <property type="match status" value="1"/>
</dbReference>
<evidence type="ECO:0000256" key="6">
    <source>
        <dbReference type="ARBA" id="ARBA00050038"/>
    </source>
</evidence>
<dbReference type="GO" id="GO:0000049">
    <property type="term" value="F:tRNA binding"/>
    <property type="evidence" value="ECO:0007669"/>
    <property type="project" value="UniProtKB-UniRule"/>
</dbReference>
<dbReference type="PROSITE" id="PS01196">
    <property type="entry name" value="PEPT_TRNA_HYDROL_2"/>
    <property type="match status" value="1"/>
</dbReference>
<dbReference type="Gene3D" id="3.40.50.1470">
    <property type="entry name" value="Peptidyl-tRNA hydrolase"/>
    <property type="match status" value="1"/>
</dbReference>
<dbReference type="SUPFAM" id="SSF53178">
    <property type="entry name" value="Peptidyl-tRNA hydrolase-like"/>
    <property type="match status" value="1"/>
</dbReference>
<evidence type="ECO:0000256" key="8">
    <source>
        <dbReference type="RuleBase" id="RU000673"/>
    </source>
</evidence>
<evidence type="ECO:0000256" key="3">
    <source>
        <dbReference type="ARBA" id="ARBA00022801"/>
    </source>
</evidence>
<evidence type="ECO:0000313" key="11">
    <source>
        <dbReference type="Proteomes" id="UP000293296"/>
    </source>
</evidence>
<evidence type="ECO:0000313" key="10">
    <source>
        <dbReference type="EMBL" id="QAZ67000.1"/>
    </source>
</evidence>
<dbReference type="OrthoDB" id="9800507at2"/>
<feature type="site" description="Stabilizes the basic form of H active site to accept a proton" evidence="7">
    <location>
        <position position="106"/>
    </location>
</feature>
<evidence type="ECO:0000256" key="7">
    <source>
        <dbReference type="HAMAP-Rule" id="MF_00083"/>
    </source>
</evidence>
<comment type="similarity">
    <text evidence="5 7 9">Belongs to the PTH family.</text>
</comment>
<comment type="catalytic activity">
    <reaction evidence="7 8">
        <text>an N-acyl-L-alpha-aminoacyl-tRNA + H2O = an N-acyl-L-amino acid + a tRNA + H(+)</text>
        <dbReference type="Rhea" id="RHEA:54448"/>
        <dbReference type="Rhea" id="RHEA-COMP:10123"/>
        <dbReference type="Rhea" id="RHEA-COMP:13883"/>
        <dbReference type="ChEBI" id="CHEBI:15377"/>
        <dbReference type="ChEBI" id="CHEBI:15378"/>
        <dbReference type="ChEBI" id="CHEBI:59874"/>
        <dbReference type="ChEBI" id="CHEBI:78442"/>
        <dbReference type="ChEBI" id="CHEBI:138191"/>
        <dbReference type="EC" id="3.1.1.29"/>
    </reaction>
</comment>
<dbReference type="GO" id="GO:0005737">
    <property type="term" value="C:cytoplasm"/>
    <property type="evidence" value="ECO:0007669"/>
    <property type="project" value="UniProtKB-SubCell"/>
</dbReference>
<sequence>MAVSAIIVGLGNPGPRYAATRHNFGFMVLDALMERARQLGGAPKATLTGRKDLEAATVSLPVLPGGAFAQFACVKPLTFMNLSGRAVRAALDFYKLAPTDVFVLHDELDLPLGRMRLKRGGGNAGHNGLKSINQELGSPEFVRLRLGIGRPEGRDVAGYVLETFRADETPVVRKVTAAAVDGIMAFYEDGLETAQRRVGGFDAVPPPPPQP</sequence>
<protein>
    <recommendedName>
        <fullName evidence="6 7">Peptidyl-tRNA hydrolase</fullName>
        <shortName evidence="7">Pth</shortName>
        <ecNumber evidence="1 7">3.1.1.29</ecNumber>
    </recommendedName>
</protein>
<keyword evidence="2 7" id="KW-0820">tRNA-binding</keyword>